<dbReference type="EMBL" id="CACVKT020000204">
    <property type="protein sequence ID" value="CAC5357442.1"/>
    <property type="molecule type" value="Genomic_DNA"/>
</dbReference>
<proteinExistence type="predicted"/>
<protein>
    <recommendedName>
        <fullName evidence="4">Myb-like domain-containing protein</fullName>
    </recommendedName>
</protein>
<dbReference type="Proteomes" id="UP000507470">
    <property type="component" value="Unassembled WGS sequence"/>
</dbReference>
<evidence type="ECO:0000313" key="2">
    <source>
        <dbReference type="EMBL" id="CAC5357442.1"/>
    </source>
</evidence>
<evidence type="ECO:0008006" key="4">
    <source>
        <dbReference type="Google" id="ProtNLM"/>
    </source>
</evidence>
<dbReference type="PANTHER" id="PTHR15132:SF1">
    <property type="entry name" value="SNRNA-ACTIVATING PROTEIN COMPLEX SUBUNIT 2"/>
    <property type="match status" value="1"/>
</dbReference>
<feature type="compositionally biased region" description="Polar residues" evidence="1">
    <location>
        <begin position="395"/>
        <end position="406"/>
    </location>
</feature>
<dbReference type="PANTHER" id="PTHR15132">
    <property type="entry name" value="SNRNA-ACTIVATING PROTEIN COMPLEX SUBUNIT 2"/>
    <property type="match status" value="1"/>
</dbReference>
<evidence type="ECO:0000313" key="3">
    <source>
        <dbReference type="Proteomes" id="UP000507470"/>
    </source>
</evidence>
<evidence type="ECO:0000256" key="1">
    <source>
        <dbReference type="SAM" id="MobiDB-lite"/>
    </source>
</evidence>
<keyword evidence="3" id="KW-1185">Reference proteome</keyword>
<accession>A0A6J7ZW62</accession>
<dbReference type="GO" id="GO:0016251">
    <property type="term" value="F:RNA polymerase II general transcription initiation factor activity"/>
    <property type="evidence" value="ECO:0007669"/>
    <property type="project" value="InterPro"/>
</dbReference>
<name>A0A6J7ZW62_MYTCO</name>
<feature type="compositionally biased region" description="Basic and acidic residues" evidence="1">
    <location>
        <begin position="303"/>
        <end position="312"/>
    </location>
</feature>
<feature type="region of interest" description="Disordered" evidence="1">
    <location>
        <begin position="231"/>
        <end position="421"/>
    </location>
</feature>
<dbReference type="Gene3D" id="1.10.10.60">
    <property type="entry name" value="Homeodomain-like"/>
    <property type="match status" value="1"/>
</dbReference>
<dbReference type="GO" id="GO:0009301">
    <property type="term" value="P:snRNA transcription"/>
    <property type="evidence" value="ECO:0007669"/>
    <property type="project" value="InterPro"/>
</dbReference>
<feature type="compositionally biased region" description="Polar residues" evidence="1">
    <location>
        <begin position="292"/>
        <end position="301"/>
    </location>
</feature>
<dbReference type="InterPro" id="IPR021281">
    <property type="entry name" value="SNAPC2"/>
</dbReference>
<feature type="compositionally biased region" description="Basic residues" evidence="1">
    <location>
        <begin position="265"/>
        <end position="274"/>
    </location>
</feature>
<dbReference type="GO" id="GO:0016604">
    <property type="term" value="C:nuclear body"/>
    <property type="evidence" value="ECO:0007669"/>
    <property type="project" value="TreeGrafter"/>
</dbReference>
<sequence length="508" mass="57110">MFKNNSTFIYAVIRLHRNLKMAANRPRRHKPEIPVLYHDNDKWSLIEKRRYQRALLKYSPLEVEKISKCVQTKSAKEVKAYLELMEKKVKKKAQERPKEATEMWGTLASDLVSCELKDYSEALSQVMAVAGNLENPYPPDSPDAPDYSSIYRYMSAILAGTDLPYLGYLECSIVQDLLHGLVDTIRTSDTSKQQEIMINKYHLLTSKIDINNTMLNVKRCRKAVNNDFSDFEKARNDPFRPRSPILIDESPPVNKKKKEESTPVNKRKRGRPMKRISTSSETVPADKEPEDQLSTSQNSESDSTDKISDTPGKKRLRKDSSTLPGPSGDGSGTNNSQDPNLKMPNKSDQKVTETQKSSAKRGQSPKVTTNAEGDSSKEKSLPPSSSQNQPGPSGETSFSSSAANENGQDEVDGSQNEDIPKKPSLFTLNPFCIPIDLIRFNPLVSSTVVFNQVKKNLTPIPGIVPKTQRNERQQKDGEVDVICMNEKKHIIGREKFISIIRTSMNDDD</sequence>
<feature type="compositionally biased region" description="Low complexity" evidence="1">
    <location>
        <begin position="381"/>
        <end position="394"/>
    </location>
</feature>
<feature type="compositionally biased region" description="Polar residues" evidence="1">
    <location>
        <begin position="354"/>
        <end position="373"/>
    </location>
</feature>
<organism evidence="2 3">
    <name type="scientific">Mytilus coruscus</name>
    <name type="common">Sea mussel</name>
    <dbReference type="NCBI Taxonomy" id="42192"/>
    <lineage>
        <taxon>Eukaryota</taxon>
        <taxon>Metazoa</taxon>
        <taxon>Spiralia</taxon>
        <taxon>Lophotrochozoa</taxon>
        <taxon>Mollusca</taxon>
        <taxon>Bivalvia</taxon>
        <taxon>Autobranchia</taxon>
        <taxon>Pteriomorphia</taxon>
        <taxon>Mytilida</taxon>
        <taxon>Mytiloidea</taxon>
        <taxon>Mytilidae</taxon>
        <taxon>Mytilinae</taxon>
        <taxon>Mytilus</taxon>
    </lineage>
</organism>
<dbReference type="OrthoDB" id="5990578at2759"/>
<gene>
    <name evidence="2" type="ORF">MCOR_1115</name>
</gene>
<dbReference type="AlphaFoldDB" id="A0A6J7ZW62"/>
<feature type="compositionally biased region" description="Basic and acidic residues" evidence="1">
    <location>
        <begin position="231"/>
        <end position="240"/>
    </location>
</feature>
<reference evidence="2 3" key="1">
    <citation type="submission" date="2020-06" db="EMBL/GenBank/DDBJ databases">
        <authorList>
            <person name="Li R."/>
            <person name="Bekaert M."/>
        </authorList>
    </citation>
    <scope>NUCLEOTIDE SEQUENCE [LARGE SCALE GENOMIC DNA]</scope>
    <source>
        <strain evidence="3">wild</strain>
    </source>
</reference>